<dbReference type="AlphaFoldDB" id="A0AAW0J5Q4"/>
<dbReference type="GO" id="GO:0035770">
    <property type="term" value="C:ribonucleoprotein granule"/>
    <property type="evidence" value="ECO:0007669"/>
    <property type="project" value="TreeGrafter"/>
</dbReference>
<dbReference type="Pfam" id="PF08373">
    <property type="entry name" value="RAP"/>
    <property type="match status" value="1"/>
</dbReference>
<dbReference type="PANTHER" id="PTHR21228">
    <property type="entry name" value="FAST LEU-RICH DOMAIN-CONTAINING"/>
    <property type="match status" value="1"/>
</dbReference>
<sequence>EETSPGFLGHPSGSPSPTSMLRILLSAQNSPARLSGLLLIPQVQPCCLGPSKSGDRPFGGGPVQGLQRLLEQARSPGELLRWLSQNPTKVRAHHYPVALRRLGQLLVSQPRPSPVEQATLQDLSQLIIRNCPSFDVHTIHVCLHLAVLLGEEGSSLSLSLPGFPSDGPLLSALEQERRSRLLPKPPSPHQPAIHGGQRLEMALSCPHFLRYPRQHLIRSLAEARPEELTPHVMVLLAQHLARHRLREPQLLEAIAHFLVVEEAQLNSKQQFMPCLERILAREAGVAPLATVNILMSLCQLQCLPFRALQIVFSPSFINHINGTPPSLIVRRYLSLLDTAVELELPGYQGPRLPQRQRVPIFPQPLITDRARCKYSHKDIVAEGLRQLLGEEKYRQDLTVPPGYCTGEVWTDMGGQQSKAGARLRPVCPADFLLCVGSSGAVLPVRTQDPFLPYPPRFCQQDQAGCNPTTRHSTQRVVLMLRERWHFCRDGRVLLGSRALRERHLGLMGYQLLPLPFEELESQRGLPQLKSYLRQKLQALGLRWGPEGG</sequence>
<comment type="caution">
    <text evidence="4">The sequence shown here is derived from an EMBL/GenBank/DDBJ whole genome shotgun (WGS) entry which is preliminary data.</text>
</comment>
<comment type="subcellular location">
    <subcellularLocation>
        <location evidence="1">Mitochondrion</location>
    </subcellularLocation>
</comment>
<feature type="domain" description="RAP" evidence="3">
    <location>
        <begin position="476"/>
        <end position="534"/>
    </location>
</feature>
<evidence type="ECO:0000256" key="1">
    <source>
        <dbReference type="ARBA" id="ARBA00004173"/>
    </source>
</evidence>
<dbReference type="EMBL" id="JBBHLL010000062">
    <property type="protein sequence ID" value="KAK7821857.1"/>
    <property type="molecule type" value="Genomic_DNA"/>
</dbReference>
<name>A0AAW0J5Q4_MYOGA</name>
<evidence type="ECO:0000313" key="4">
    <source>
        <dbReference type="EMBL" id="KAK7821857.1"/>
    </source>
</evidence>
<proteinExistence type="predicted"/>
<dbReference type="GO" id="GO:0000963">
    <property type="term" value="P:mitochondrial RNA processing"/>
    <property type="evidence" value="ECO:0007669"/>
    <property type="project" value="TreeGrafter"/>
</dbReference>
<feature type="non-terminal residue" evidence="4">
    <location>
        <position position="1"/>
    </location>
</feature>
<gene>
    <name evidence="4" type="ORF">U0070_004821</name>
</gene>
<dbReference type="InterPro" id="IPR050870">
    <property type="entry name" value="FAST_kinase"/>
</dbReference>
<evidence type="ECO:0000313" key="5">
    <source>
        <dbReference type="Proteomes" id="UP001488838"/>
    </source>
</evidence>
<dbReference type="PROSITE" id="PS51286">
    <property type="entry name" value="RAP"/>
    <property type="match status" value="1"/>
</dbReference>
<dbReference type="SMART" id="SM00952">
    <property type="entry name" value="RAP"/>
    <property type="match status" value="1"/>
</dbReference>
<dbReference type="InterPro" id="IPR013579">
    <property type="entry name" value="FAST_2"/>
</dbReference>
<dbReference type="InterPro" id="IPR010622">
    <property type="entry name" value="FAST_Leu-rich"/>
</dbReference>
<protein>
    <recommendedName>
        <fullName evidence="3">RAP domain-containing protein</fullName>
    </recommendedName>
</protein>
<organism evidence="4 5">
    <name type="scientific">Myodes glareolus</name>
    <name type="common">Bank vole</name>
    <name type="synonym">Clethrionomys glareolus</name>
    <dbReference type="NCBI Taxonomy" id="447135"/>
    <lineage>
        <taxon>Eukaryota</taxon>
        <taxon>Metazoa</taxon>
        <taxon>Chordata</taxon>
        <taxon>Craniata</taxon>
        <taxon>Vertebrata</taxon>
        <taxon>Euteleostomi</taxon>
        <taxon>Mammalia</taxon>
        <taxon>Eutheria</taxon>
        <taxon>Euarchontoglires</taxon>
        <taxon>Glires</taxon>
        <taxon>Rodentia</taxon>
        <taxon>Myomorpha</taxon>
        <taxon>Muroidea</taxon>
        <taxon>Cricetidae</taxon>
        <taxon>Arvicolinae</taxon>
        <taxon>Myodes</taxon>
    </lineage>
</organism>
<dbReference type="GO" id="GO:0003723">
    <property type="term" value="F:RNA binding"/>
    <property type="evidence" value="ECO:0007669"/>
    <property type="project" value="TreeGrafter"/>
</dbReference>
<dbReference type="PANTHER" id="PTHR21228:SF4">
    <property type="entry name" value="FAS-ACTIVATED SERINE_THREONINE KINASE"/>
    <property type="match status" value="1"/>
</dbReference>
<dbReference type="InterPro" id="IPR013584">
    <property type="entry name" value="RAP"/>
</dbReference>
<reference evidence="4 5" key="1">
    <citation type="journal article" date="2023" name="bioRxiv">
        <title>Conserved and derived expression patterns and positive selection on dental genes reveal complex evolutionary context of ever-growing rodent molars.</title>
        <authorList>
            <person name="Calamari Z.T."/>
            <person name="Song A."/>
            <person name="Cohen E."/>
            <person name="Akter M."/>
            <person name="Roy R.D."/>
            <person name="Hallikas O."/>
            <person name="Christensen M.M."/>
            <person name="Li P."/>
            <person name="Marangoni P."/>
            <person name="Jernvall J."/>
            <person name="Klein O.D."/>
        </authorList>
    </citation>
    <scope>NUCLEOTIDE SEQUENCE [LARGE SCALE GENOMIC DNA]</scope>
    <source>
        <strain evidence="4">V071</strain>
    </source>
</reference>
<dbReference type="Pfam" id="PF06743">
    <property type="entry name" value="FAST_1"/>
    <property type="match status" value="1"/>
</dbReference>
<accession>A0AAW0J5Q4</accession>
<dbReference type="Pfam" id="PF08368">
    <property type="entry name" value="FAST_2"/>
    <property type="match status" value="1"/>
</dbReference>
<dbReference type="Proteomes" id="UP001488838">
    <property type="component" value="Unassembled WGS sequence"/>
</dbReference>
<keyword evidence="5" id="KW-1185">Reference proteome</keyword>
<evidence type="ECO:0000256" key="2">
    <source>
        <dbReference type="ARBA" id="ARBA00023128"/>
    </source>
</evidence>
<keyword evidence="2" id="KW-0496">Mitochondrion</keyword>
<dbReference type="GO" id="GO:0005759">
    <property type="term" value="C:mitochondrial matrix"/>
    <property type="evidence" value="ECO:0007669"/>
    <property type="project" value="TreeGrafter"/>
</dbReference>
<dbReference type="GO" id="GO:0044528">
    <property type="term" value="P:regulation of mitochondrial mRNA stability"/>
    <property type="evidence" value="ECO:0007669"/>
    <property type="project" value="InterPro"/>
</dbReference>
<evidence type="ECO:0000259" key="3">
    <source>
        <dbReference type="PROSITE" id="PS51286"/>
    </source>
</evidence>